<keyword evidence="2" id="KW-0687">Ribonucleoprotein</keyword>
<evidence type="ECO:0000259" key="1">
    <source>
        <dbReference type="PROSITE" id="PS51186"/>
    </source>
</evidence>
<evidence type="ECO:0000313" key="2">
    <source>
        <dbReference type="EMBL" id="REH01046.1"/>
    </source>
</evidence>
<dbReference type="OrthoDB" id="9788755at2"/>
<keyword evidence="2" id="KW-0689">Ribosomal protein</keyword>
<proteinExistence type="predicted"/>
<dbReference type="SUPFAM" id="SSF55729">
    <property type="entry name" value="Acyl-CoA N-acyltransferases (Nat)"/>
    <property type="match status" value="1"/>
</dbReference>
<dbReference type="GO" id="GO:0016747">
    <property type="term" value="F:acyltransferase activity, transferring groups other than amino-acyl groups"/>
    <property type="evidence" value="ECO:0007669"/>
    <property type="project" value="InterPro"/>
</dbReference>
<sequence length="156" mass="17887">MNNINIIKCNRNHSAIISDLIIDLLKDFNDRSGSSFVIDRNYILETINKLIDRETFGCYAAFENQVPIGLITISHSFAIYNGGDFGVITELYVDKHKRSCGIGKLLLEKAYEFAKQHNWSKLEVGAPNKSEWPRTIDFYKENGFEEKGPKLRLNLK</sequence>
<feature type="domain" description="N-acetyltransferase" evidence="1">
    <location>
        <begin position="15"/>
        <end position="156"/>
    </location>
</feature>
<dbReference type="Gene3D" id="3.40.630.30">
    <property type="match status" value="1"/>
</dbReference>
<dbReference type="AlphaFoldDB" id="A0A3E0ESE0"/>
<dbReference type="GO" id="GO:0005840">
    <property type="term" value="C:ribosome"/>
    <property type="evidence" value="ECO:0007669"/>
    <property type="project" value="UniProtKB-KW"/>
</dbReference>
<evidence type="ECO:0000313" key="3">
    <source>
        <dbReference type="Proteomes" id="UP000257136"/>
    </source>
</evidence>
<reference evidence="2 3" key="1">
    <citation type="submission" date="2018-08" db="EMBL/GenBank/DDBJ databases">
        <title>Genomic Encyclopedia of Archaeal and Bacterial Type Strains, Phase II (KMG-II): from individual species to whole genera.</title>
        <authorList>
            <person name="Goeker M."/>
        </authorList>
    </citation>
    <scope>NUCLEOTIDE SEQUENCE [LARGE SCALE GENOMIC DNA]</scope>
    <source>
        <strain evidence="2 3">DSM 100880</strain>
    </source>
</reference>
<dbReference type="CDD" id="cd04301">
    <property type="entry name" value="NAT_SF"/>
    <property type="match status" value="1"/>
</dbReference>
<dbReference type="EMBL" id="QUNI01000002">
    <property type="protein sequence ID" value="REH01046.1"/>
    <property type="molecule type" value="Genomic_DNA"/>
</dbReference>
<dbReference type="PROSITE" id="PS51186">
    <property type="entry name" value="GNAT"/>
    <property type="match status" value="1"/>
</dbReference>
<dbReference type="InterPro" id="IPR000182">
    <property type="entry name" value="GNAT_dom"/>
</dbReference>
<keyword evidence="3" id="KW-1185">Reference proteome</keyword>
<dbReference type="Pfam" id="PF00583">
    <property type="entry name" value="Acetyltransf_1"/>
    <property type="match status" value="1"/>
</dbReference>
<protein>
    <submittedName>
        <fullName evidence="2">Ribosomal protein S18 acetylase RimI-like enzyme</fullName>
    </submittedName>
</protein>
<dbReference type="RefSeq" id="WP_115810637.1">
    <property type="nucleotide sequence ID" value="NZ_QUNI01000002.1"/>
</dbReference>
<gene>
    <name evidence="2" type="ORF">C8P67_102303</name>
</gene>
<name>A0A3E0ESE0_9FLAO</name>
<dbReference type="InterPro" id="IPR016181">
    <property type="entry name" value="Acyl_CoA_acyltransferase"/>
</dbReference>
<comment type="caution">
    <text evidence="2">The sequence shown here is derived from an EMBL/GenBank/DDBJ whole genome shotgun (WGS) entry which is preliminary data.</text>
</comment>
<accession>A0A3E0ESE0</accession>
<dbReference type="Proteomes" id="UP000257136">
    <property type="component" value="Unassembled WGS sequence"/>
</dbReference>
<organism evidence="2 3">
    <name type="scientific">Flavobacterium aquicola</name>
    <dbReference type="NCBI Taxonomy" id="1682742"/>
    <lineage>
        <taxon>Bacteria</taxon>
        <taxon>Pseudomonadati</taxon>
        <taxon>Bacteroidota</taxon>
        <taxon>Flavobacteriia</taxon>
        <taxon>Flavobacteriales</taxon>
        <taxon>Flavobacteriaceae</taxon>
        <taxon>Flavobacterium</taxon>
    </lineage>
</organism>